<evidence type="ECO:0000256" key="3">
    <source>
        <dbReference type="ARBA" id="ARBA00022692"/>
    </source>
</evidence>
<dbReference type="GO" id="GO:0016020">
    <property type="term" value="C:membrane"/>
    <property type="evidence" value="ECO:0007669"/>
    <property type="project" value="UniProtKB-SubCell"/>
</dbReference>
<keyword evidence="5" id="KW-0472">Membrane</keyword>
<dbReference type="InterPro" id="IPR027469">
    <property type="entry name" value="Cation_efflux_TMD_sf"/>
</dbReference>
<dbReference type="Pfam" id="PF01545">
    <property type="entry name" value="Cation_efflux"/>
    <property type="match status" value="1"/>
</dbReference>
<sequence length="352" mass="38391">MFAAQRNVLHRSILYKQSLFCRKPLNRFFITKTLTASHSNRRHPAWNGSVRQHGTHGHHHHHDADLLTSLKSSSKRGTRITIIGLASNVGLTVSKGVAGWMMNSASLLAESLHSFRKFETVGSVAVSSLLLAGAVGIGWHSFDLLLATLQVSAPSVTTAAAAAGSTVAESHSFLSHSHGHGGVLDPNAAWFALASVIIKEWLYRVTIKVGQEERSDVLIANAWHHRSDAYSSAVALVAIVGSYAGMPVLDPLGGIAVSAMLATESDLVNFHSIRGRKQGRYNHIDLVLQLNPSMSMQKAHQLEQLVKDTVKNDCRNIQDILIYLEDASSTKAKLPTSDSSCHEDNHHHHHHH</sequence>
<evidence type="ECO:0000313" key="8">
    <source>
        <dbReference type="EMBL" id="ORE17655.1"/>
    </source>
</evidence>
<dbReference type="PANTHER" id="PTHR43840:SF15">
    <property type="entry name" value="MITOCHONDRIAL METAL TRANSPORTER 1-RELATED"/>
    <property type="match status" value="1"/>
</dbReference>
<dbReference type="GO" id="GO:0008324">
    <property type="term" value="F:monoatomic cation transmembrane transporter activity"/>
    <property type="evidence" value="ECO:0007669"/>
    <property type="project" value="InterPro"/>
</dbReference>
<dbReference type="PANTHER" id="PTHR43840">
    <property type="entry name" value="MITOCHONDRIAL METAL TRANSPORTER 1-RELATED"/>
    <property type="match status" value="1"/>
</dbReference>
<feature type="region of interest" description="Disordered" evidence="6">
    <location>
        <begin position="40"/>
        <end position="64"/>
    </location>
</feature>
<feature type="domain" description="Cation efflux protein transmembrane" evidence="7">
    <location>
        <begin position="116"/>
        <end position="262"/>
    </location>
</feature>
<organism evidence="8 9">
    <name type="scientific">Rhizopus microsporus</name>
    <dbReference type="NCBI Taxonomy" id="58291"/>
    <lineage>
        <taxon>Eukaryota</taxon>
        <taxon>Fungi</taxon>
        <taxon>Fungi incertae sedis</taxon>
        <taxon>Mucoromycota</taxon>
        <taxon>Mucoromycotina</taxon>
        <taxon>Mucoromycetes</taxon>
        <taxon>Mucorales</taxon>
        <taxon>Mucorineae</taxon>
        <taxon>Rhizopodaceae</taxon>
        <taxon>Rhizopus</taxon>
    </lineage>
</organism>
<evidence type="ECO:0000256" key="6">
    <source>
        <dbReference type="SAM" id="MobiDB-lite"/>
    </source>
</evidence>
<protein>
    <recommendedName>
        <fullName evidence="7">Cation efflux protein transmembrane domain-containing protein</fullName>
    </recommendedName>
</protein>
<name>A0A1X0S015_RHIZD</name>
<keyword evidence="2" id="KW-0813">Transport</keyword>
<dbReference type="GO" id="GO:0030003">
    <property type="term" value="P:intracellular monoatomic cation homeostasis"/>
    <property type="evidence" value="ECO:0007669"/>
    <property type="project" value="UniProtKB-ARBA"/>
</dbReference>
<dbReference type="Proteomes" id="UP000242381">
    <property type="component" value="Unassembled WGS sequence"/>
</dbReference>
<accession>A0A1X0S015</accession>
<dbReference type="SUPFAM" id="SSF161111">
    <property type="entry name" value="Cation efflux protein transmembrane domain-like"/>
    <property type="match status" value="1"/>
</dbReference>
<evidence type="ECO:0000256" key="2">
    <source>
        <dbReference type="ARBA" id="ARBA00022448"/>
    </source>
</evidence>
<dbReference type="InterPro" id="IPR036837">
    <property type="entry name" value="Cation_efflux_CTD_sf"/>
</dbReference>
<evidence type="ECO:0000313" key="9">
    <source>
        <dbReference type="Proteomes" id="UP000242381"/>
    </source>
</evidence>
<comment type="subcellular location">
    <subcellularLocation>
        <location evidence="1">Membrane</location>
        <topology evidence="1">Multi-pass membrane protein</topology>
    </subcellularLocation>
</comment>
<dbReference type="InterPro" id="IPR050291">
    <property type="entry name" value="CDF_Transporter"/>
</dbReference>
<evidence type="ECO:0000256" key="5">
    <source>
        <dbReference type="ARBA" id="ARBA00023136"/>
    </source>
</evidence>
<dbReference type="InterPro" id="IPR058533">
    <property type="entry name" value="Cation_efflux_TM"/>
</dbReference>
<dbReference type="OMA" id="VGIGWHS"/>
<keyword evidence="3" id="KW-0812">Transmembrane</keyword>
<dbReference type="AlphaFoldDB" id="A0A1X0S015"/>
<dbReference type="EMBL" id="KV921350">
    <property type="protein sequence ID" value="ORE17655.1"/>
    <property type="molecule type" value="Genomic_DNA"/>
</dbReference>
<reference evidence="8 9" key="1">
    <citation type="journal article" date="2016" name="Proc. Natl. Acad. Sci. U.S.A.">
        <title>Lipid metabolic changes in an early divergent fungus govern the establishment of a mutualistic symbiosis with endobacteria.</title>
        <authorList>
            <person name="Lastovetsky O.A."/>
            <person name="Gaspar M.L."/>
            <person name="Mondo S.J."/>
            <person name="LaButti K.M."/>
            <person name="Sandor L."/>
            <person name="Grigoriev I.V."/>
            <person name="Henry S.A."/>
            <person name="Pawlowska T.E."/>
        </authorList>
    </citation>
    <scope>NUCLEOTIDE SEQUENCE [LARGE SCALE GENOMIC DNA]</scope>
    <source>
        <strain evidence="8 9">ATCC 11559</strain>
    </source>
</reference>
<dbReference type="GO" id="GO:0098771">
    <property type="term" value="P:inorganic ion homeostasis"/>
    <property type="evidence" value="ECO:0007669"/>
    <property type="project" value="UniProtKB-ARBA"/>
</dbReference>
<evidence type="ECO:0000259" key="7">
    <source>
        <dbReference type="Pfam" id="PF01545"/>
    </source>
</evidence>
<gene>
    <name evidence="8" type="ORF">BCV71DRAFT_181142</name>
</gene>
<proteinExistence type="predicted"/>
<evidence type="ECO:0000256" key="1">
    <source>
        <dbReference type="ARBA" id="ARBA00004141"/>
    </source>
</evidence>
<dbReference type="Gene3D" id="1.20.1510.10">
    <property type="entry name" value="Cation efflux protein transmembrane domain"/>
    <property type="match status" value="2"/>
</dbReference>
<dbReference type="SUPFAM" id="SSF160240">
    <property type="entry name" value="Cation efflux protein cytoplasmic domain-like"/>
    <property type="match status" value="1"/>
</dbReference>
<keyword evidence="4" id="KW-1133">Transmembrane helix</keyword>
<evidence type="ECO:0000256" key="4">
    <source>
        <dbReference type="ARBA" id="ARBA00022989"/>
    </source>
</evidence>
<dbReference type="VEuPathDB" id="FungiDB:BCV72DRAFT_224499"/>
<feature type="region of interest" description="Disordered" evidence="6">
    <location>
        <begin position="333"/>
        <end position="352"/>
    </location>
</feature>